<dbReference type="OrthoDB" id="443402at2759"/>
<organism evidence="1 2">
    <name type="scientific">Amanita muscaria (strain Koide BX008)</name>
    <dbReference type="NCBI Taxonomy" id="946122"/>
    <lineage>
        <taxon>Eukaryota</taxon>
        <taxon>Fungi</taxon>
        <taxon>Dikarya</taxon>
        <taxon>Basidiomycota</taxon>
        <taxon>Agaricomycotina</taxon>
        <taxon>Agaricomycetes</taxon>
        <taxon>Agaricomycetidae</taxon>
        <taxon>Agaricales</taxon>
        <taxon>Pluteineae</taxon>
        <taxon>Amanitaceae</taxon>
        <taxon>Amanita</taxon>
    </lineage>
</organism>
<reference evidence="1 2" key="1">
    <citation type="submission" date="2014-04" db="EMBL/GenBank/DDBJ databases">
        <title>Evolutionary Origins and Diversification of the Mycorrhizal Mutualists.</title>
        <authorList>
            <consortium name="DOE Joint Genome Institute"/>
            <consortium name="Mycorrhizal Genomics Consortium"/>
            <person name="Kohler A."/>
            <person name="Kuo A."/>
            <person name="Nagy L.G."/>
            <person name="Floudas D."/>
            <person name="Copeland A."/>
            <person name="Barry K.W."/>
            <person name="Cichocki N."/>
            <person name="Veneault-Fourrey C."/>
            <person name="LaButti K."/>
            <person name="Lindquist E.A."/>
            <person name="Lipzen A."/>
            <person name="Lundell T."/>
            <person name="Morin E."/>
            <person name="Murat C."/>
            <person name="Riley R."/>
            <person name="Ohm R."/>
            <person name="Sun H."/>
            <person name="Tunlid A."/>
            <person name="Henrissat B."/>
            <person name="Grigoriev I.V."/>
            <person name="Hibbett D.S."/>
            <person name="Martin F."/>
        </authorList>
    </citation>
    <scope>NUCLEOTIDE SEQUENCE [LARGE SCALE GENOMIC DNA]</scope>
    <source>
        <strain evidence="1 2">Koide BX008</strain>
    </source>
</reference>
<evidence type="ECO:0000313" key="1">
    <source>
        <dbReference type="EMBL" id="KIL58352.1"/>
    </source>
</evidence>
<gene>
    <name evidence="1" type="ORF">M378DRAFT_15604</name>
</gene>
<dbReference type="AlphaFoldDB" id="A0A0C2WAR6"/>
<sequence length="147" mass="16621">MAELTGMDFIVDAVDKTPHLPRKDVETQFEQLVAHPTKGIACQIPQLAPNVIIDGVDECANEQLQWRFLSQARGLIEEIFDHFKDCTFRIDLATLDDANRDIEKYLVDQFSDIASKQGLDPSWPGREIIDEIVFKSSGNFILASTLR</sequence>
<protein>
    <submittedName>
        <fullName evidence="1">Uncharacterized protein</fullName>
    </submittedName>
</protein>
<evidence type="ECO:0000313" key="2">
    <source>
        <dbReference type="Proteomes" id="UP000054549"/>
    </source>
</evidence>
<dbReference type="InParanoid" id="A0A0C2WAR6"/>
<proteinExistence type="predicted"/>
<name>A0A0C2WAR6_AMAMK</name>
<dbReference type="Proteomes" id="UP000054549">
    <property type="component" value="Unassembled WGS sequence"/>
</dbReference>
<dbReference type="HOGENOM" id="CLU_000288_6_7_1"/>
<accession>A0A0C2WAR6</accession>
<dbReference type="EMBL" id="KN818340">
    <property type="protein sequence ID" value="KIL58352.1"/>
    <property type="molecule type" value="Genomic_DNA"/>
</dbReference>
<keyword evidence="2" id="KW-1185">Reference proteome</keyword>